<sequence length="453" mass="50861">MPDSTQLANKPPNREIEGGNDIVGGDRLVTEIEASTLTSARRRIVTGNGGAGVNSGTGGRGGDVESRNAYYVSAGTQTRNITHTHTQNFTNTSTSEPVYNRTDSSSSTVAENLTIVYNLGTYNHAARYDSSRARPSMPHLTIAESEKIYYPTPTIIVFGSPGIATRSIVGMLLGDPKNIAPNENDIPPSNPGVAPAHLYCNPSMFYHEIHDISIRGSVYRLFNVTGLARDTINFMSFDILRNLRNLVYNLSITPDKGASLILFCVKGREPITQSVKRNYQLIFDGVLHRDVPIVLVVVVGENEEWDEERDDNEDHRGDHGSTVNAESEWWDRNRKAMSDFRMQFSAWTWVSINTPFRHVNEAEGYYDLRDQRFQDLVVQHAVFKGVLKIEKEAPVWFVEIIERIVRIIGEWMIAWMVQIVRETLDSVRGFTVVLFRIVACFAMNFIARISRGG</sequence>
<name>A0A8H5FPH3_9AGAR</name>
<accession>A0A8H5FPH3</accession>
<dbReference type="EMBL" id="JAACJN010000423">
    <property type="protein sequence ID" value="KAF5344037.1"/>
    <property type="molecule type" value="Genomic_DNA"/>
</dbReference>
<dbReference type="Proteomes" id="UP000518752">
    <property type="component" value="Unassembled WGS sequence"/>
</dbReference>
<dbReference type="OrthoDB" id="8954335at2759"/>
<comment type="caution">
    <text evidence="2">The sequence shown here is derived from an EMBL/GenBank/DDBJ whole genome shotgun (WGS) entry which is preliminary data.</text>
</comment>
<evidence type="ECO:0000313" key="3">
    <source>
        <dbReference type="Proteomes" id="UP000518752"/>
    </source>
</evidence>
<keyword evidence="3" id="KW-1185">Reference proteome</keyword>
<reference evidence="2 3" key="1">
    <citation type="journal article" date="2020" name="ISME J.">
        <title>Uncovering the hidden diversity of litter-decomposition mechanisms in mushroom-forming fungi.</title>
        <authorList>
            <person name="Floudas D."/>
            <person name="Bentzer J."/>
            <person name="Ahren D."/>
            <person name="Johansson T."/>
            <person name="Persson P."/>
            <person name="Tunlid A."/>
        </authorList>
    </citation>
    <scope>NUCLEOTIDE SEQUENCE [LARGE SCALE GENOMIC DNA]</scope>
    <source>
        <strain evidence="2 3">CBS 406.79</strain>
    </source>
</reference>
<evidence type="ECO:0000313" key="2">
    <source>
        <dbReference type="EMBL" id="KAF5344037.1"/>
    </source>
</evidence>
<organism evidence="2 3">
    <name type="scientific">Collybiopsis confluens</name>
    <dbReference type="NCBI Taxonomy" id="2823264"/>
    <lineage>
        <taxon>Eukaryota</taxon>
        <taxon>Fungi</taxon>
        <taxon>Dikarya</taxon>
        <taxon>Basidiomycota</taxon>
        <taxon>Agaricomycotina</taxon>
        <taxon>Agaricomycetes</taxon>
        <taxon>Agaricomycetidae</taxon>
        <taxon>Agaricales</taxon>
        <taxon>Marasmiineae</taxon>
        <taxon>Omphalotaceae</taxon>
        <taxon>Collybiopsis</taxon>
    </lineage>
</organism>
<feature type="region of interest" description="Disordered" evidence="1">
    <location>
        <begin position="1"/>
        <end position="21"/>
    </location>
</feature>
<proteinExistence type="predicted"/>
<evidence type="ECO:0000256" key="1">
    <source>
        <dbReference type="SAM" id="MobiDB-lite"/>
    </source>
</evidence>
<gene>
    <name evidence="2" type="ORF">D9757_014353</name>
</gene>
<dbReference type="AlphaFoldDB" id="A0A8H5FPH3"/>
<protein>
    <recommendedName>
        <fullName evidence="4">G domain-containing protein</fullName>
    </recommendedName>
</protein>
<evidence type="ECO:0008006" key="4">
    <source>
        <dbReference type="Google" id="ProtNLM"/>
    </source>
</evidence>